<keyword evidence="2" id="KW-0812">Transmembrane</keyword>
<protein>
    <submittedName>
        <fullName evidence="4">Aste57867_25149 protein</fullName>
    </submittedName>
</protein>
<keyword evidence="2" id="KW-0472">Membrane</keyword>
<name>A0A485LSD4_9STRA</name>
<evidence type="ECO:0000313" key="4">
    <source>
        <dbReference type="EMBL" id="VFU01778.1"/>
    </source>
</evidence>
<keyword evidence="2" id="KW-1133">Transmembrane helix</keyword>
<dbReference type="AlphaFoldDB" id="A0A485LSD4"/>
<gene>
    <name evidence="4" type="primary">Aste57867_25149</name>
    <name evidence="3" type="ORF">As57867_025071</name>
    <name evidence="4" type="ORF">ASTE57867_25149</name>
</gene>
<keyword evidence="5" id="KW-1185">Reference proteome</keyword>
<reference evidence="4 5" key="1">
    <citation type="submission" date="2019-03" db="EMBL/GenBank/DDBJ databases">
        <authorList>
            <person name="Gaulin E."/>
            <person name="Dumas B."/>
        </authorList>
    </citation>
    <scope>NUCLEOTIDE SEQUENCE [LARGE SCALE GENOMIC DNA]</scope>
    <source>
        <strain evidence="4">CBS 568.67</strain>
    </source>
</reference>
<evidence type="ECO:0000313" key="5">
    <source>
        <dbReference type="Proteomes" id="UP000332933"/>
    </source>
</evidence>
<proteinExistence type="predicted"/>
<evidence type="ECO:0000313" key="3">
    <source>
        <dbReference type="EMBL" id="KAF0682746.1"/>
    </source>
</evidence>
<evidence type="ECO:0000256" key="1">
    <source>
        <dbReference type="SAM" id="MobiDB-lite"/>
    </source>
</evidence>
<dbReference type="Proteomes" id="UP000332933">
    <property type="component" value="Unassembled WGS sequence"/>
</dbReference>
<dbReference type="EMBL" id="VJMH01007489">
    <property type="protein sequence ID" value="KAF0682746.1"/>
    <property type="molecule type" value="Genomic_DNA"/>
</dbReference>
<feature type="region of interest" description="Disordered" evidence="1">
    <location>
        <begin position="1"/>
        <end position="25"/>
    </location>
</feature>
<evidence type="ECO:0000256" key="2">
    <source>
        <dbReference type="SAM" id="Phobius"/>
    </source>
</evidence>
<dbReference type="EMBL" id="CAADRA010007515">
    <property type="protein sequence ID" value="VFU01778.1"/>
    <property type="molecule type" value="Genomic_DNA"/>
</dbReference>
<sequence>MIARTVASVKAPLSRGISRSTRRMAGDHHHEHLVFERGPFSASFIGKGLGLIVGGGVVATVGICIFQNYKGGFPQKKEE</sequence>
<feature type="transmembrane region" description="Helical" evidence="2">
    <location>
        <begin position="44"/>
        <end position="66"/>
    </location>
</feature>
<dbReference type="OrthoDB" id="78164at2759"/>
<accession>A0A485LSD4</accession>
<reference evidence="3" key="2">
    <citation type="submission" date="2019-06" db="EMBL/GenBank/DDBJ databases">
        <title>Genomics analysis of Aphanomyces spp. identifies a new class of oomycete effector associated with host adaptation.</title>
        <authorList>
            <person name="Gaulin E."/>
        </authorList>
    </citation>
    <scope>NUCLEOTIDE SEQUENCE</scope>
    <source>
        <strain evidence="3">CBS 578.67</strain>
    </source>
</reference>
<organism evidence="4 5">
    <name type="scientific">Aphanomyces stellatus</name>
    <dbReference type="NCBI Taxonomy" id="120398"/>
    <lineage>
        <taxon>Eukaryota</taxon>
        <taxon>Sar</taxon>
        <taxon>Stramenopiles</taxon>
        <taxon>Oomycota</taxon>
        <taxon>Saprolegniomycetes</taxon>
        <taxon>Saprolegniales</taxon>
        <taxon>Verrucalvaceae</taxon>
        <taxon>Aphanomyces</taxon>
    </lineage>
</organism>